<dbReference type="SMART" id="SM00156">
    <property type="entry name" value="PP2Ac"/>
    <property type="match status" value="1"/>
</dbReference>
<dbReference type="InterPro" id="IPR051134">
    <property type="entry name" value="PPP_phosphatase"/>
</dbReference>
<dbReference type="GO" id="GO:0046872">
    <property type="term" value="F:metal ion binding"/>
    <property type="evidence" value="ECO:0007669"/>
    <property type="project" value="UniProtKB-KW"/>
</dbReference>
<dbReference type="InterPro" id="IPR004843">
    <property type="entry name" value="Calcineurin-like_PHP"/>
</dbReference>
<dbReference type="SUPFAM" id="SSF56300">
    <property type="entry name" value="Metallo-dependent phosphatases"/>
    <property type="match status" value="1"/>
</dbReference>
<dbReference type="EC" id="3.1.3.16" evidence="2"/>
<evidence type="ECO:0000256" key="5">
    <source>
        <dbReference type="ARBA" id="ARBA00022801"/>
    </source>
</evidence>
<dbReference type="EMBL" id="GBRD01016334">
    <property type="protein sequence ID" value="JAG49492.1"/>
    <property type="molecule type" value="Transcribed_RNA"/>
</dbReference>
<evidence type="ECO:0000256" key="1">
    <source>
        <dbReference type="ARBA" id="ARBA00001936"/>
    </source>
</evidence>
<evidence type="ECO:0000256" key="4">
    <source>
        <dbReference type="ARBA" id="ARBA00022737"/>
    </source>
</evidence>
<organism evidence="8">
    <name type="scientific">Lygus hesperus</name>
    <name type="common">Western plant bug</name>
    <dbReference type="NCBI Taxonomy" id="30085"/>
    <lineage>
        <taxon>Eukaryota</taxon>
        <taxon>Metazoa</taxon>
        <taxon>Ecdysozoa</taxon>
        <taxon>Arthropoda</taxon>
        <taxon>Hexapoda</taxon>
        <taxon>Insecta</taxon>
        <taxon>Pterygota</taxon>
        <taxon>Neoptera</taxon>
        <taxon>Paraneoptera</taxon>
        <taxon>Hemiptera</taxon>
        <taxon>Heteroptera</taxon>
        <taxon>Panheteroptera</taxon>
        <taxon>Cimicomorpha</taxon>
        <taxon>Miridae</taxon>
        <taxon>Mirini</taxon>
        <taxon>Lygus</taxon>
    </lineage>
</organism>
<proteinExistence type="predicted"/>
<dbReference type="InterPro" id="IPR029052">
    <property type="entry name" value="Metallo-depent_PP-like"/>
</dbReference>
<evidence type="ECO:0000256" key="2">
    <source>
        <dbReference type="ARBA" id="ARBA00013081"/>
    </source>
</evidence>
<sequence length="360" mass="40140">MEIESESTSTLSSIMEVESRSTSTLSSATSFPLSCDCDSIADKTCPLLGGSEVTKEFIDDMIEMFREGKKRMLAEPDVISILDGSLAIFKNEPSLVNVDLAENEKLTICGDIHGQFFDLLNIFEMNNYPKANNPYLFNGDIVDRGAFSVECILTLLCFKILYPDKFFIARGNHECEEVNDRHGFSEELKQKYPDCPSLIKKFSNVFNWLPLAHLINGKIFVVHGGLTGKKGLTLERIRKIHRGRSPPMVGEMADLLWSDPKPDPGLSPNPRGCGVLFGPDVTEDFCRRNGVELVIRSHELQTDGYSTTHDGRILTVFSAPNYCDVEGNAGAYVTLSGRNLKPRPHVFYEVEHPEATPYTS</sequence>
<comment type="cofactor">
    <cofactor evidence="1">
        <name>Mn(2+)</name>
        <dbReference type="ChEBI" id="CHEBI:29035"/>
    </cofactor>
</comment>
<keyword evidence="3" id="KW-0479">Metal-binding</keyword>
<dbReference type="Pfam" id="PF00149">
    <property type="entry name" value="Metallophos"/>
    <property type="match status" value="1"/>
</dbReference>
<dbReference type="Pfam" id="PF08321">
    <property type="entry name" value="PPP5"/>
    <property type="match status" value="1"/>
</dbReference>
<keyword evidence="6" id="KW-0464">Manganese</keyword>
<feature type="domain" description="Serine/threonine specific protein phosphatases" evidence="7">
    <location>
        <begin position="73"/>
        <end position="351"/>
    </location>
</feature>
<accession>A0A0K8S897</accession>
<protein>
    <recommendedName>
        <fullName evidence="2">protein-serine/threonine phosphatase</fullName>
        <ecNumber evidence="2">3.1.3.16</ecNumber>
    </recommendedName>
</protein>
<dbReference type="PRINTS" id="PR00114">
    <property type="entry name" value="STPHPHTASE"/>
</dbReference>
<dbReference type="Gene3D" id="3.60.21.10">
    <property type="match status" value="1"/>
</dbReference>
<evidence type="ECO:0000259" key="7">
    <source>
        <dbReference type="SMART" id="SM00156"/>
    </source>
</evidence>
<dbReference type="InterPro" id="IPR006186">
    <property type="entry name" value="Ser/Thr-sp_prot-phosphatase"/>
</dbReference>
<keyword evidence="4" id="KW-0677">Repeat</keyword>
<dbReference type="GO" id="GO:0004722">
    <property type="term" value="F:protein serine/threonine phosphatase activity"/>
    <property type="evidence" value="ECO:0007669"/>
    <property type="project" value="UniProtKB-EC"/>
</dbReference>
<dbReference type="PANTHER" id="PTHR45668">
    <property type="entry name" value="SERINE/THREONINE-PROTEIN PHOSPHATASE 5-RELATED"/>
    <property type="match status" value="1"/>
</dbReference>
<dbReference type="InterPro" id="IPR013235">
    <property type="entry name" value="PPP_dom"/>
</dbReference>
<reference evidence="8" key="1">
    <citation type="submission" date="2014-09" db="EMBL/GenBank/DDBJ databases">
        <authorList>
            <person name="Magalhaes I.L.F."/>
            <person name="Oliveira U."/>
            <person name="Santos F.R."/>
            <person name="Vidigal T.H.D.A."/>
            <person name="Brescovit A.D."/>
            <person name="Santos A.J."/>
        </authorList>
    </citation>
    <scope>NUCLEOTIDE SEQUENCE</scope>
</reference>
<evidence type="ECO:0000313" key="8">
    <source>
        <dbReference type="EMBL" id="JAG49492.1"/>
    </source>
</evidence>
<name>A0A0K8S897_LYGHE</name>
<keyword evidence="5" id="KW-0378">Hydrolase</keyword>
<evidence type="ECO:0000256" key="3">
    <source>
        <dbReference type="ARBA" id="ARBA00022723"/>
    </source>
</evidence>
<dbReference type="AlphaFoldDB" id="A0A0K8S897"/>
<dbReference type="PANTHER" id="PTHR45668:SF3">
    <property type="entry name" value="SERINE_THREONINE-PROTEIN PHOSPHATASE RDGC"/>
    <property type="match status" value="1"/>
</dbReference>
<evidence type="ECO:0000256" key="6">
    <source>
        <dbReference type="ARBA" id="ARBA00023211"/>
    </source>
</evidence>